<dbReference type="RefSeq" id="XP_031577002.1">
    <property type="nucleotide sequence ID" value="XM_031720735.1"/>
</dbReference>
<dbReference type="GO" id="GO:0043424">
    <property type="term" value="F:protein histidine kinase binding"/>
    <property type="evidence" value="ECO:0007669"/>
    <property type="project" value="InterPro"/>
</dbReference>
<protein>
    <submittedName>
        <fullName evidence="4 5">Osomolarity two-component system, phosphorelay intermediate protein YPD1</fullName>
    </submittedName>
    <submittedName>
        <fullName evidence="6">Osomolarity two-component system, phosphorelay intermediate protein YPD1, variant 2</fullName>
    </submittedName>
</protein>
<evidence type="ECO:0000313" key="7">
    <source>
        <dbReference type="Proteomes" id="UP000002038"/>
    </source>
</evidence>
<evidence type="ECO:0000313" key="5">
    <source>
        <dbReference type="EMBL" id="OAT06015.1"/>
    </source>
</evidence>
<dbReference type="Pfam" id="PF01627">
    <property type="entry name" value="Hpt"/>
    <property type="match status" value="1"/>
</dbReference>
<dbReference type="InterPro" id="IPR036641">
    <property type="entry name" value="HPT_dom_sf"/>
</dbReference>
<dbReference type="GO" id="GO:0000160">
    <property type="term" value="P:phosphorelay signal transduction system"/>
    <property type="evidence" value="ECO:0007669"/>
    <property type="project" value="InterPro"/>
</dbReference>
<dbReference type="SMART" id="SM00073">
    <property type="entry name" value="HPT"/>
    <property type="match status" value="1"/>
</dbReference>
<keyword evidence="7" id="KW-1185">Reference proteome</keyword>
<evidence type="ECO:0000256" key="2">
    <source>
        <dbReference type="SAM" id="MobiDB-lite"/>
    </source>
</evidence>
<reference evidence="7" key="2">
    <citation type="journal article" date="2015" name="PLoS Genet.">
        <title>The dynamic genome and transcriptome of the human fungal pathogen Blastomyces and close relative Emmonsia.</title>
        <authorList>
            <person name="Munoz J.F."/>
            <person name="Gauthier G.M."/>
            <person name="Desjardins C.A."/>
            <person name="Gallo J.E."/>
            <person name="Holder J."/>
            <person name="Sullivan T.D."/>
            <person name="Marty A.J."/>
            <person name="Carmen J.C."/>
            <person name="Chen Z."/>
            <person name="Ding L."/>
            <person name="Gujja S."/>
            <person name="Magrini V."/>
            <person name="Misas E."/>
            <person name="Mitreva M."/>
            <person name="Priest M."/>
            <person name="Saif S."/>
            <person name="Whiston E.A."/>
            <person name="Young S."/>
            <person name="Zeng Q."/>
            <person name="Goldman W.E."/>
            <person name="Mardis E.R."/>
            <person name="Taylor J.W."/>
            <person name="McEwen J.G."/>
            <person name="Clay O.K."/>
            <person name="Klein B.S."/>
            <person name="Cuomo C.A."/>
        </authorList>
    </citation>
    <scope>NUCLEOTIDE SEQUENCE [LARGE SCALE GENOMIC DNA]</scope>
    <source>
        <strain evidence="7">SLH14081</strain>
    </source>
</reference>
<dbReference type="EMBL" id="GG657450">
    <property type="protein sequence ID" value="OAT06014.1"/>
    <property type="molecule type" value="Genomic_DNA"/>
</dbReference>
<dbReference type="EMBL" id="GG657450">
    <property type="protein sequence ID" value="OAT06016.1"/>
    <property type="molecule type" value="Genomic_DNA"/>
</dbReference>
<dbReference type="STRING" id="559298.A0A179UDC2"/>
<dbReference type="GO" id="GO:0009927">
    <property type="term" value="F:histidine phosphotransfer kinase activity"/>
    <property type="evidence" value="ECO:0007669"/>
    <property type="project" value="InterPro"/>
</dbReference>
<dbReference type="GO" id="GO:0005634">
    <property type="term" value="C:nucleus"/>
    <property type="evidence" value="ECO:0007669"/>
    <property type="project" value="TreeGrafter"/>
</dbReference>
<feature type="region of interest" description="Disordered" evidence="2">
    <location>
        <begin position="1"/>
        <end position="49"/>
    </location>
</feature>
<name>A0A179UDC2_BLAGS</name>
<dbReference type="PROSITE" id="PS50894">
    <property type="entry name" value="HPT"/>
    <property type="match status" value="1"/>
</dbReference>
<dbReference type="AlphaFoldDB" id="A0A179UDC2"/>
<sequence length="186" mass="21044">MPYLAYQTPSSVRLNPPSFSNMTPSATAQVPQQPQPPQQPPQQTANDKVPDLASLGDHIEETTFEQILEMDEDFKREFSRDLVYGFFEQAETTFSDMKKAIKEKDLYKIYQLGHFLKGSSATLGLTKVKEACEKIQNLGAGKDESGTVTEPNKEVSLKNIEKTLNETEKDYKDAVVRLKRFYGEKV</sequence>
<evidence type="ECO:0000259" key="3">
    <source>
        <dbReference type="PROSITE" id="PS50894"/>
    </source>
</evidence>
<accession>A0A179UDC2</accession>
<dbReference type="KEGG" id="bgh:BDBG_02313"/>
<dbReference type="SUPFAM" id="SSF47226">
    <property type="entry name" value="Histidine-containing phosphotransfer domain, HPT domain"/>
    <property type="match status" value="1"/>
</dbReference>
<dbReference type="Proteomes" id="UP000002038">
    <property type="component" value="Unassembled WGS sequence"/>
</dbReference>
<dbReference type="VEuPathDB" id="FungiDB:BDBG_02313"/>
<reference evidence="5" key="1">
    <citation type="submission" date="2009-02" db="EMBL/GenBank/DDBJ databases">
        <title>The Genome Sequence of Blastomyces dermatitidis strain SLH14081.</title>
        <authorList>
            <consortium name="The Broad Institute Genome Sequencing Platform"/>
            <consortium name="Broad Institute Microbial Sequencing Center."/>
            <person name="Champion M."/>
            <person name="Cuomo C."/>
            <person name="Ma L.-J."/>
            <person name="Henn M.R."/>
            <person name="Klein B."/>
            <person name="Goldman B."/>
            <person name="Young S."/>
            <person name="Kodira C.D."/>
            <person name="Zeng Q."/>
            <person name="Koehrsen M."/>
            <person name="Alvarado L."/>
            <person name="Berlin A.M."/>
            <person name="Heiman D.I."/>
            <person name="Hepburn T.A."/>
            <person name="Saif S."/>
            <person name="Shea T.D."/>
            <person name="Shenoy N."/>
            <person name="Sykes S."/>
            <person name="Galagan J."/>
            <person name="Nusbaum C."/>
            <person name="Birren B."/>
        </authorList>
    </citation>
    <scope>NUCLEOTIDE SEQUENCE</scope>
    <source>
        <strain evidence="5">SLH14081</strain>
    </source>
</reference>
<dbReference type="EMBL" id="GG657450">
    <property type="protein sequence ID" value="OAT06015.1"/>
    <property type="molecule type" value="Genomic_DNA"/>
</dbReference>
<dbReference type="OrthoDB" id="1673781at2759"/>
<dbReference type="CDD" id="cd00088">
    <property type="entry name" value="HPT"/>
    <property type="match status" value="1"/>
</dbReference>
<evidence type="ECO:0000313" key="6">
    <source>
        <dbReference type="EMBL" id="OAT06016.1"/>
    </source>
</evidence>
<evidence type="ECO:0000256" key="1">
    <source>
        <dbReference type="PROSITE-ProRule" id="PRU00110"/>
    </source>
</evidence>
<evidence type="ECO:0000313" key="4">
    <source>
        <dbReference type="EMBL" id="OAT06014.1"/>
    </source>
</evidence>
<dbReference type="PANTHER" id="PTHR28242">
    <property type="entry name" value="PHOSPHORELAY INTERMEDIATE PROTEIN YPD1"/>
    <property type="match status" value="1"/>
</dbReference>
<dbReference type="RefSeq" id="XP_031577003.1">
    <property type="nucleotide sequence ID" value="XM_031720736.1"/>
</dbReference>
<dbReference type="RefSeq" id="XP_002627642.2">
    <property type="nucleotide sequence ID" value="XM_002627596.2"/>
</dbReference>
<dbReference type="Gene3D" id="1.20.120.160">
    <property type="entry name" value="HPT domain"/>
    <property type="match status" value="1"/>
</dbReference>
<feature type="compositionally biased region" description="Polar residues" evidence="2">
    <location>
        <begin position="7"/>
        <end position="30"/>
    </location>
</feature>
<keyword evidence="1" id="KW-0597">Phosphoprotein</keyword>
<dbReference type="GeneID" id="8506872"/>
<organism evidence="5 7">
    <name type="scientific">Blastomyces gilchristii (strain SLH14081)</name>
    <name type="common">Blastomyces dermatitidis</name>
    <dbReference type="NCBI Taxonomy" id="559298"/>
    <lineage>
        <taxon>Eukaryota</taxon>
        <taxon>Fungi</taxon>
        <taxon>Dikarya</taxon>
        <taxon>Ascomycota</taxon>
        <taxon>Pezizomycotina</taxon>
        <taxon>Eurotiomycetes</taxon>
        <taxon>Eurotiomycetidae</taxon>
        <taxon>Onygenales</taxon>
        <taxon>Ajellomycetaceae</taxon>
        <taxon>Blastomyces</taxon>
    </lineage>
</organism>
<gene>
    <name evidence="5" type="ORF">BDBG_02313</name>
</gene>
<dbReference type="InterPro" id="IPR008207">
    <property type="entry name" value="Sig_transdc_His_kin_Hpt_dom"/>
</dbReference>
<dbReference type="PANTHER" id="PTHR28242:SF52">
    <property type="entry name" value="PHOSPHORELAY INTERMEDIATE PROTEIN YPD1"/>
    <property type="match status" value="1"/>
</dbReference>
<dbReference type="GO" id="GO:0005737">
    <property type="term" value="C:cytoplasm"/>
    <property type="evidence" value="ECO:0007669"/>
    <property type="project" value="TreeGrafter"/>
</dbReference>
<feature type="domain" description="HPt" evidence="3">
    <location>
        <begin position="75"/>
        <end position="174"/>
    </location>
</feature>
<dbReference type="InterPro" id="IPR045871">
    <property type="entry name" value="AHP1-5/YPD1"/>
</dbReference>
<feature type="modified residue" description="Phosphohistidine" evidence="1">
    <location>
        <position position="114"/>
    </location>
</feature>
<proteinExistence type="predicted"/>